<comment type="caution">
    <text evidence="2">The sequence shown here is derived from an EMBL/GenBank/DDBJ whole genome shotgun (WGS) entry which is preliminary data.</text>
</comment>
<evidence type="ECO:0000313" key="3">
    <source>
        <dbReference type="Proteomes" id="UP000215506"/>
    </source>
</evidence>
<dbReference type="Gene3D" id="1.10.30.50">
    <property type="match status" value="1"/>
</dbReference>
<dbReference type="AlphaFoldDB" id="A0A231GTB6"/>
<dbReference type="GO" id="GO:0004519">
    <property type="term" value="F:endonuclease activity"/>
    <property type="evidence" value="ECO:0007669"/>
    <property type="project" value="InterPro"/>
</dbReference>
<evidence type="ECO:0000313" key="2">
    <source>
        <dbReference type="EMBL" id="OXR39818.1"/>
    </source>
</evidence>
<name>A0A231GTB6_9NOCA</name>
<dbReference type="Pfam" id="PF01844">
    <property type="entry name" value="HNH"/>
    <property type="match status" value="1"/>
</dbReference>
<dbReference type="SMART" id="SM00507">
    <property type="entry name" value="HNHc"/>
    <property type="match status" value="1"/>
</dbReference>
<organism evidence="2 3">
    <name type="scientific">Nocardia cerradoensis</name>
    <dbReference type="NCBI Taxonomy" id="85688"/>
    <lineage>
        <taxon>Bacteria</taxon>
        <taxon>Bacillati</taxon>
        <taxon>Actinomycetota</taxon>
        <taxon>Actinomycetes</taxon>
        <taxon>Mycobacteriales</taxon>
        <taxon>Nocardiaceae</taxon>
        <taxon>Nocardia</taxon>
    </lineage>
</organism>
<dbReference type="Proteomes" id="UP000215506">
    <property type="component" value="Unassembled WGS sequence"/>
</dbReference>
<protein>
    <recommendedName>
        <fullName evidence="1">HNH nuclease domain-containing protein</fullName>
    </recommendedName>
</protein>
<proteinExistence type="predicted"/>
<reference evidence="2 3" key="1">
    <citation type="submission" date="2017-07" db="EMBL/GenBank/DDBJ databases">
        <title>First draft Genome Sequence of Nocardia cerradoensis isolated from human infection.</title>
        <authorList>
            <person name="Carrasco G."/>
        </authorList>
    </citation>
    <scope>NUCLEOTIDE SEQUENCE [LARGE SCALE GENOMIC DNA]</scope>
    <source>
        <strain evidence="2 3">CNM20130759</strain>
    </source>
</reference>
<dbReference type="InterPro" id="IPR002711">
    <property type="entry name" value="HNH"/>
</dbReference>
<evidence type="ECO:0000259" key="1">
    <source>
        <dbReference type="SMART" id="SM00507"/>
    </source>
</evidence>
<dbReference type="GO" id="GO:0003676">
    <property type="term" value="F:nucleic acid binding"/>
    <property type="evidence" value="ECO:0007669"/>
    <property type="project" value="InterPro"/>
</dbReference>
<dbReference type="CDD" id="cd00085">
    <property type="entry name" value="HNHc"/>
    <property type="match status" value="1"/>
</dbReference>
<feature type="domain" description="HNH nuclease" evidence="1">
    <location>
        <begin position="6"/>
        <end position="59"/>
    </location>
</feature>
<gene>
    <name evidence="2" type="ORF">B7C42_08106</name>
</gene>
<keyword evidence="3" id="KW-1185">Reference proteome</keyword>
<accession>A0A231GTB6</accession>
<sequence length="111" mass="12116">MITATEGRRIVHTRCGGRCERCGTAGYTVHHRRKRSQGGTWDPSNLLALCGSGTTGCHGWVEANPAAAMDLGFWLANGETSADTAVWLWRRWVLLPDDEGPLLASGSKYRT</sequence>
<dbReference type="GO" id="GO:0008270">
    <property type="term" value="F:zinc ion binding"/>
    <property type="evidence" value="ECO:0007669"/>
    <property type="project" value="InterPro"/>
</dbReference>
<dbReference type="EMBL" id="NGAF01000060">
    <property type="protein sequence ID" value="OXR39818.1"/>
    <property type="molecule type" value="Genomic_DNA"/>
</dbReference>
<dbReference type="InterPro" id="IPR003615">
    <property type="entry name" value="HNH_nuc"/>
</dbReference>
<dbReference type="RefSeq" id="WP_051043523.1">
    <property type="nucleotide sequence ID" value="NZ_JAAXOR010000007.1"/>
</dbReference>